<dbReference type="GO" id="GO:0006457">
    <property type="term" value="P:protein folding"/>
    <property type="evidence" value="ECO:0007669"/>
    <property type="project" value="InterPro"/>
</dbReference>
<dbReference type="GO" id="GO:0005737">
    <property type="term" value="C:cytoplasm"/>
    <property type="evidence" value="ECO:0007669"/>
    <property type="project" value="UniProtKB-SubCell"/>
</dbReference>
<dbReference type="AlphaFoldDB" id="A0A1F2UQ76"/>
<feature type="compositionally biased region" description="Low complexity" evidence="14">
    <location>
        <begin position="20"/>
        <end position="29"/>
    </location>
</feature>
<evidence type="ECO:0000256" key="10">
    <source>
        <dbReference type="HAMAP-Rule" id="MF_01151"/>
    </source>
</evidence>
<dbReference type="Proteomes" id="UP000178086">
    <property type="component" value="Unassembled WGS sequence"/>
</dbReference>
<dbReference type="SUPFAM" id="SSF51064">
    <property type="entry name" value="Head domain of nucleotide exchange factor GrpE"/>
    <property type="match status" value="1"/>
</dbReference>
<dbReference type="InterPro" id="IPR000740">
    <property type="entry name" value="GrpE"/>
</dbReference>
<keyword evidence="6 10" id="KW-0143">Chaperone</keyword>
<feature type="compositionally biased region" description="Acidic residues" evidence="14">
    <location>
        <begin position="30"/>
        <end position="40"/>
    </location>
</feature>
<evidence type="ECO:0000256" key="14">
    <source>
        <dbReference type="SAM" id="MobiDB-lite"/>
    </source>
</evidence>
<dbReference type="NCBIfam" id="NF010738">
    <property type="entry name" value="PRK14140.1"/>
    <property type="match status" value="1"/>
</dbReference>
<dbReference type="InterPro" id="IPR013805">
    <property type="entry name" value="GrpE_CC"/>
</dbReference>
<evidence type="ECO:0000256" key="1">
    <source>
        <dbReference type="ARBA" id="ARBA00004496"/>
    </source>
</evidence>
<accession>A0A1F2UQ76</accession>
<dbReference type="InterPro" id="IPR009012">
    <property type="entry name" value="GrpE_head"/>
</dbReference>
<comment type="function">
    <text evidence="7 10 11">Participates actively in the response to hyperosmotic and heat shock by preventing the aggregation of stress-denatured proteins, in association with DnaK and GrpE. It is the nucleotide exchange factor for DnaK and may function as a thermosensor. Unfolded proteins bind initially to DnaJ; upon interaction with the DnaJ-bound protein, DnaK hydrolyzes its bound ATP, resulting in the formation of a stable complex. GrpE releases ADP from DnaK; ATP binding to DnaK triggers the release of the substrate protein, thus completing the reaction cycle. Several rounds of ATP-dependent interactions between DnaJ, DnaK and GrpE are required for fully efficient folding.</text>
</comment>
<evidence type="ECO:0000313" key="16">
    <source>
        <dbReference type="Proteomes" id="UP000178086"/>
    </source>
</evidence>
<organism evidence="15 16">
    <name type="scientific">Candidatus Aquicultor primus</name>
    <dbReference type="NCBI Taxonomy" id="1797195"/>
    <lineage>
        <taxon>Bacteria</taxon>
        <taxon>Bacillati</taxon>
        <taxon>Actinomycetota</taxon>
        <taxon>Candidatus Aquicultoria</taxon>
        <taxon>Candidatus Aquicultorales</taxon>
        <taxon>Candidatus Aquicultoraceae</taxon>
        <taxon>Candidatus Aquicultor</taxon>
    </lineage>
</organism>
<dbReference type="SUPFAM" id="SSF58014">
    <property type="entry name" value="Coiled-coil domain of nucleotide exchange factor GrpE"/>
    <property type="match status" value="1"/>
</dbReference>
<proteinExistence type="inferred from homology"/>
<dbReference type="PANTHER" id="PTHR21237">
    <property type="entry name" value="GRPE PROTEIN"/>
    <property type="match status" value="1"/>
</dbReference>
<keyword evidence="5 10" id="KW-0346">Stress response</keyword>
<evidence type="ECO:0000256" key="8">
    <source>
        <dbReference type="ARBA" id="ARBA00072274"/>
    </source>
</evidence>
<comment type="subunit">
    <text evidence="3 10">Homodimer.</text>
</comment>
<evidence type="ECO:0000256" key="2">
    <source>
        <dbReference type="ARBA" id="ARBA00009054"/>
    </source>
</evidence>
<comment type="caution">
    <text evidence="15">The sequence shown here is derived from an EMBL/GenBank/DDBJ whole genome shotgun (WGS) entry which is preliminary data.</text>
</comment>
<evidence type="ECO:0000256" key="6">
    <source>
        <dbReference type="ARBA" id="ARBA00023186"/>
    </source>
</evidence>
<evidence type="ECO:0000256" key="4">
    <source>
        <dbReference type="ARBA" id="ARBA00022490"/>
    </source>
</evidence>
<comment type="subcellular location">
    <subcellularLocation>
        <location evidence="1 10">Cytoplasm</location>
    </subcellularLocation>
</comment>
<feature type="coiled-coil region" evidence="13">
    <location>
        <begin position="54"/>
        <end position="81"/>
    </location>
</feature>
<feature type="region of interest" description="Disordered" evidence="14">
    <location>
        <begin position="1"/>
        <end position="45"/>
    </location>
</feature>
<dbReference type="CDD" id="cd00446">
    <property type="entry name" value="GrpE"/>
    <property type="match status" value="1"/>
</dbReference>
<comment type="similarity">
    <text evidence="2 10 12">Belongs to the GrpE family.</text>
</comment>
<evidence type="ECO:0000256" key="7">
    <source>
        <dbReference type="ARBA" id="ARBA00053401"/>
    </source>
</evidence>
<name>A0A1F2UQ76_9ACTN</name>
<dbReference type="Gene3D" id="2.30.22.10">
    <property type="entry name" value="Head domain of nucleotide exchange factor GrpE"/>
    <property type="match status" value="1"/>
</dbReference>
<protein>
    <recommendedName>
        <fullName evidence="8 10">Protein GrpE</fullName>
    </recommendedName>
    <alternativeName>
        <fullName evidence="9 10">HSP-70 cofactor</fullName>
    </alternativeName>
</protein>
<evidence type="ECO:0000256" key="12">
    <source>
        <dbReference type="RuleBase" id="RU004478"/>
    </source>
</evidence>
<dbReference type="GO" id="GO:0051087">
    <property type="term" value="F:protein-folding chaperone binding"/>
    <property type="evidence" value="ECO:0007669"/>
    <property type="project" value="InterPro"/>
</dbReference>
<dbReference type="GO" id="GO:0000774">
    <property type="term" value="F:adenyl-nucleotide exchange factor activity"/>
    <property type="evidence" value="ECO:0007669"/>
    <property type="project" value="InterPro"/>
</dbReference>
<dbReference type="Pfam" id="PF01025">
    <property type="entry name" value="GrpE"/>
    <property type="match status" value="1"/>
</dbReference>
<keyword evidence="4 10" id="KW-0963">Cytoplasm</keyword>
<reference evidence="15 16" key="1">
    <citation type="journal article" date="2016" name="Nat. Commun.">
        <title>Thousands of microbial genomes shed light on interconnected biogeochemical processes in an aquifer system.</title>
        <authorList>
            <person name="Anantharaman K."/>
            <person name="Brown C.T."/>
            <person name="Hug L.A."/>
            <person name="Sharon I."/>
            <person name="Castelle C.J."/>
            <person name="Probst A.J."/>
            <person name="Thomas B.C."/>
            <person name="Singh A."/>
            <person name="Wilkins M.J."/>
            <person name="Karaoz U."/>
            <person name="Brodie E.L."/>
            <person name="Williams K.H."/>
            <person name="Hubbard S.S."/>
            <person name="Banfield J.F."/>
        </authorList>
    </citation>
    <scope>NUCLEOTIDE SEQUENCE [LARGE SCALE GENOMIC DNA]</scope>
</reference>
<dbReference type="EMBL" id="MELI01000024">
    <property type="protein sequence ID" value="OFW35087.1"/>
    <property type="molecule type" value="Genomic_DNA"/>
</dbReference>
<evidence type="ECO:0000256" key="11">
    <source>
        <dbReference type="RuleBase" id="RU000639"/>
    </source>
</evidence>
<dbReference type="PANTHER" id="PTHR21237:SF23">
    <property type="entry name" value="GRPE PROTEIN HOMOLOG, MITOCHONDRIAL"/>
    <property type="match status" value="1"/>
</dbReference>
<dbReference type="PRINTS" id="PR00773">
    <property type="entry name" value="GRPEPROTEIN"/>
</dbReference>
<dbReference type="GO" id="GO:0042803">
    <property type="term" value="F:protein homodimerization activity"/>
    <property type="evidence" value="ECO:0007669"/>
    <property type="project" value="InterPro"/>
</dbReference>
<dbReference type="Gene3D" id="3.90.20.20">
    <property type="match status" value="1"/>
</dbReference>
<evidence type="ECO:0000256" key="13">
    <source>
        <dbReference type="SAM" id="Coils"/>
    </source>
</evidence>
<evidence type="ECO:0000256" key="9">
    <source>
        <dbReference type="ARBA" id="ARBA00076414"/>
    </source>
</evidence>
<dbReference type="PROSITE" id="PS01071">
    <property type="entry name" value="GRPE"/>
    <property type="match status" value="1"/>
</dbReference>
<evidence type="ECO:0000256" key="3">
    <source>
        <dbReference type="ARBA" id="ARBA00011738"/>
    </source>
</evidence>
<dbReference type="FunFam" id="2.30.22.10:FF:000001">
    <property type="entry name" value="Protein GrpE"/>
    <property type="match status" value="1"/>
</dbReference>
<keyword evidence="13" id="KW-0175">Coiled coil</keyword>
<evidence type="ECO:0000256" key="5">
    <source>
        <dbReference type="ARBA" id="ARBA00023016"/>
    </source>
</evidence>
<dbReference type="HAMAP" id="MF_01151">
    <property type="entry name" value="GrpE"/>
    <property type="match status" value="1"/>
</dbReference>
<sequence>MTGDKNRNGFSEDPAEPTSAEVEAAGGDEAAPDDAQGESYEDLKERLSLKETEAAGYLDTAKRVQAEMDNYRKRMLREQELIVQYATQTVMRELLPLIDNIERALHAAEAGASSASLTEGFELIYSQLNALLAKECVEVIDPLGREFDPERHEAVMQVESEEYAENTVAEVLQKGYELKGRLLRPAMVKVAK</sequence>
<dbReference type="GO" id="GO:0051082">
    <property type="term" value="F:unfolded protein binding"/>
    <property type="evidence" value="ECO:0007669"/>
    <property type="project" value="TreeGrafter"/>
</dbReference>
<evidence type="ECO:0000313" key="15">
    <source>
        <dbReference type="EMBL" id="OFW35087.1"/>
    </source>
</evidence>
<gene>
    <name evidence="10" type="primary">grpE</name>
    <name evidence="15" type="ORF">A2074_07285</name>
</gene>